<dbReference type="InterPro" id="IPR027027">
    <property type="entry name" value="GOSR2/Membrin/Bos1"/>
</dbReference>
<evidence type="ECO:0000313" key="10">
    <source>
        <dbReference type="EMBL" id="CAL5225285.1"/>
    </source>
</evidence>
<sequence length="224" mass="25407">MSDLQSLHRSAKTLILSLRDGIEQLEKLEQGQNHGQSAGLSSQLHNRLGELQGLARQMDSMWRMQSLRDGSSRRDIWKHKVELVSEEYDALSAALDKHTHRERRKRIEEAERAQLLDRTGPSGNGSWQSGLDDDAQAMGHVRKSKQVLEETFQTGAAILTNMAGQRERLKSAQRKALDVLNSLGLSDSLLRVIDRRQRMDKWLTYGGMVLVCLLIGGLLWWRLA</sequence>
<dbReference type="SUPFAM" id="SSF58038">
    <property type="entry name" value="SNARE fusion complex"/>
    <property type="match status" value="1"/>
</dbReference>
<keyword evidence="2 8" id="KW-0813">Transport</keyword>
<evidence type="ECO:0000256" key="1">
    <source>
        <dbReference type="ARBA" id="ARBA00004409"/>
    </source>
</evidence>
<feature type="transmembrane region" description="Helical" evidence="9">
    <location>
        <begin position="202"/>
        <end position="221"/>
    </location>
</feature>
<evidence type="ECO:0000256" key="6">
    <source>
        <dbReference type="ARBA" id="ARBA00023034"/>
    </source>
</evidence>
<dbReference type="Proteomes" id="UP001497392">
    <property type="component" value="Unassembled WGS sequence"/>
</dbReference>
<evidence type="ECO:0000256" key="7">
    <source>
        <dbReference type="ARBA" id="ARBA00023136"/>
    </source>
</evidence>
<keyword evidence="4 8" id="KW-0653">Protein transport</keyword>
<evidence type="ECO:0000256" key="3">
    <source>
        <dbReference type="ARBA" id="ARBA00022692"/>
    </source>
</evidence>
<evidence type="ECO:0000256" key="4">
    <source>
        <dbReference type="ARBA" id="ARBA00022927"/>
    </source>
</evidence>
<comment type="caution">
    <text evidence="10">The sequence shown here is derived from an EMBL/GenBank/DDBJ whole genome shotgun (WGS) entry which is preliminary data.</text>
</comment>
<proteinExistence type="inferred from homology"/>
<comment type="similarity">
    <text evidence="8">Belongs to the GOSR2 family.</text>
</comment>
<organism evidence="10 11">
    <name type="scientific">Coccomyxa viridis</name>
    <dbReference type="NCBI Taxonomy" id="1274662"/>
    <lineage>
        <taxon>Eukaryota</taxon>
        <taxon>Viridiplantae</taxon>
        <taxon>Chlorophyta</taxon>
        <taxon>core chlorophytes</taxon>
        <taxon>Trebouxiophyceae</taxon>
        <taxon>Trebouxiophyceae incertae sedis</taxon>
        <taxon>Coccomyxaceae</taxon>
        <taxon>Coccomyxa</taxon>
    </lineage>
</organism>
<dbReference type="EMBL" id="CAXHTA020000012">
    <property type="protein sequence ID" value="CAL5225285.1"/>
    <property type="molecule type" value="Genomic_DNA"/>
</dbReference>
<comment type="subcellular location">
    <subcellularLocation>
        <location evidence="1">Golgi apparatus membrane</location>
        <topology evidence="1">Single-pass type IV membrane protein</topology>
    </subcellularLocation>
</comment>
<dbReference type="Gene3D" id="1.20.5.110">
    <property type="match status" value="1"/>
</dbReference>
<keyword evidence="5 9" id="KW-1133">Transmembrane helix</keyword>
<evidence type="ECO:0000256" key="9">
    <source>
        <dbReference type="SAM" id="Phobius"/>
    </source>
</evidence>
<dbReference type="PANTHER" id="PTHR21230:SF1">
    <property type="entry name" value="GOLGI SNAP RECEPTOR COMPLEX MEMBER 2"/>
    <property type="match status" value="1"/>
</dbReference>
<dbReference type="PANTHER" id="PTHR21230">
    <property type="entry name" value="VESICLE TRANSPORT V-SNARE PROTEIN VTI1-RELATED"/>
    <property type="match status" value="1"/>
</dbReference>
<gene>
    <name evidence="10" type="primary">g8083</name>
    <name evidence="10" type="ORF">VP750_LOCUS6944</name>
</gene>
<reference evidence="10 11" key="1">
    <citation type="submission" date="2024-06" db="EMBL/GenBank/DDBJ databases">
        <authorList>
            <person name="Kraege A."/>
            <person name="Thomma B."/>
        </authorList>
    </citation>
    <scope>NUCLEOTIDE SEQUENCE [LARGE SCALE GENOMIC DNA]</scope>
</reference>
<keyword evidence="6" id="KW-0333">Golgi apparatus</keyword>
<dbReference type="PIRSF" id="PIRSF028865">
    <property type="entry name" value="Membrin-2"/>
    <property type="match status" value="1"/>
</dbReference>
<dbReference type="Pfam" id="PF12352">
    <property type="entry name" value="V-SNARE_C"/>
    <property type="match status" value="1"/>
</dbReference>
<accession>A0ABP1G3K6</accession>
<name>A0ABP1G3K6_9CHLO</name>
<evidence type="ECO:0000256" key="5">
    <source>
        <dbReference type="ARBA" id="ARBA00022989"/>
    </source>
</evidence>
<keyword evidence="7 8" id="KW-0472">Membrane</keyword>
<keyword evidence="11" id="KW-1185">Reference proteome</keyword>
<protein>
    <recommendedName>
        <fullName evidence="8">Membrin</fullName>
    </recommendedName>
</protein>
<evidence type="ECO:0000256" key="2">
    <source>
        <dbReference type="ARBA" id="ARBA00022448"/>
    </source>
</evidence>
<keyword evidence="3 9" id="KW-0812">Transmembrane</keyword>
<comment type="function">
    <text evidence="8">Involved in transport of proteins from the cis/medial-Golgi to the trans-Golgi network.</text>
</comment>
<evidence type="ECO:0000313" key="11">
    <source>
        <dbReference type="Proteomes" id="UP001497392"/>
    </source>
</evidence>
<evidence type="ECO:0000256" key="8">
    <source>
        <dbReference type="PIRNR" id="PIRNR028865"/>
    </source>
</evidence>